<sequence length="532" mass="59148">MLDKKGFLFTVTIFLILTYILLSISVWVKSVETSEKSFADFYKQSTIELAIEQITPQKMGNVSDLIMNRALSRLNTHAVDYEVRVGPVGNESQNIEKAMFELAANGSAKQNYFIGAGGPISQEENSSFRSWVNNLNASLLAIGVYVSDFSIYDFHFVQDDIDLINYSFKIKLGLKDLTNTSSVSRTYTINNQLSITGLVDPALLRETKANSHLGDPKAVYRMFFFNKTNYLTYSDIKVNKTSTSVRGGQGWFYGYLATAGTSTYDHIPDANTVSPELRPFYILTGTYSEITSLPHEVYEGFGGYILTNTPGNPSNCTASGTTYKNENDTFNPVEYAPPSCTIEYRTSFDVISTSKPFIVSKNFNPGSADLCPLFDGSNESRRCALFITDYTESEVASHPEYKLSNTYTGVYSVELIRDFVMCGYYTHNPQAPSYFQRLLSNSYSRNSTEFGIETFVIGIYANDTAAYDTNSRLDRQLFNNSLVAYKVRGLPGCKNLASCSDSPQTGIFAVSPDVQAWYDLGDITCDHGAGCD</sequence>
<proteinExistence type="predicted"/>
<evidence type="ECO:0000256" key="1">
    <source>
        <dbReference type="SAM" id="Phobius"/>
    </source>
</evidence>
<dbReference type="Proteomes" id="UP000789941">
    <property type="component" value="Unassembled WGS sequence"/>
</dbReference>
<gene>
    <name evidence="2" type="ORF">LFW2832_00417</name>
</gene>
<evidence type="ECO:0000313" key="2">
    <source>
        <dbReference type="EMBL" id="VVC03519.1"/>
    </source>
</evidence>
<name>A0A5E4LQ56_9ARCH</name>
<dbReference type="AlphaFoldDB" id="A0A5E4LQ56"/>
<organism evidence="2 3">
    <name type="scientific">Candidatus Bilamarchaeum dharawalense</name>
    <dbReference type="NCBI Taxonomy" id="2885759"/>
    <lineage>
        <taxon>Archaea</taxon>
        <taxon>Candidatus Micrarchaeota</taxon>
        <taxon>Candidatus Micrarchaeia</taxon>
        <taxon>Candidatus Anstonellales</taxon>
        <taxon>Candidatus Bilamarchaeaceae</taxon>
        <taxon>Candidatus Bilamarchaeum</taxon>
    </lineage>
</organism>
<dbReference type="EMBL" id="CABMJJ010000007">
    <property type="protein sequence ID" value="VVC03519.1"/>
    <property type="molecule type" value="Genomic_DNA"/>
</dbReference>
<reference evidence="2 3" key="1">
    <citation type="submission" date="2019-08" db="EMBL/GenBank/DDBJ databases">
        <authorList>
            <person name="Vazquez-Campos X."/>
        </authorList>
    </citation>
    <scope>NUCLEOTIDE SEQUENCE [LARGE SCALE GENOMIC DNA]</scope>
    <source>
        <strain evidence="2">LFW-283_2</strain>
    </source>
</reference>
<accession>A0A5E4LQ56</accession>
<comment type="caution">
    <text evidence="2">The sequence shown here is derived from an EMBL/GenBank/DDBJ whole genome shotgun (WGS) entry which is preliminary data.</text>
</comment>
<keyword evidence="1" id="KW-1133">Transmembrane helix</keyword>
<feature type="transmembrane region" description="Helical" evidence="1">
    <location>
        <begin position="7"/>
        <end position="28"/>
    </location>
</feature>
<keyword evidence="1" id="KW-0472">Membrane</keyword>
<evidence type="ECO:0000313" key="3">
    <source>
        <dbReference type="Proteomes" id="UP000789941"/>
    </source>
</evidence>
<protein>
    <submittedName>
        <fullName evidence="2">Uncharacterized protein</fullName>
    </submittedName>
</protein>
<keyword evidence="1" id="KW-0812">Transmembrane</keyword>